<dbReference type="EMBL" id="JARGEI010000006">
    <property type="protein sequence ID" value="KAJ8729926.1"/>
    <property type="molecule type" value="Genomic_DNA"/>
</dbReference>
<accession>A0AAD7YUI8</accession>
<comment type="caution">
    <text evidence="2">The sequence shown here is derived from an EMBL/GenBank/DDBJ whole genome shotgun (WGS) entry which is preliminary data.</text>
</comment>
<gene>
    <name evidence="2" type="ORF">PYW07_016964</name>
</gene>
<sequence length="294" mass="32266">MYGVYFNQFVITRGVGQTNMFSHTLALLVGYMAVASSREAAKPMPTITNSLVNLGKMEVSIYFSGNGRDGQSHAMKPDHGPPFAAPFFPKLEPIVEEPCPCSAGRNGKDSFPTGLINKILSSGDLLSFHNDPVRSSMCCDSHEHIQEGSVYFEFAPDQKPMKPNVGRSNPLPMMPFLFDSMIPNKSMLPASKAKAIEVFLFPKKKDMATVINGFEGPKFSLKKQRDAVVPKEGITVVGDKKLENNINLYKPPPPVKKDLSAQQKAIKVVENEEKKPAEEGEKIIIEPASKPNAV</sequence>
<keyword evidence="3" id="KW-1185">Reference proteome</keyword>
<name>A0AAD7YUI8_MYTSE</name>
<proteinExistence type="predicted"/>
<dbReference type="AlphaFoldDB" id="A0AAD7YUI8"/>
<organism evidence="2 3">
    <name type="scientific">Mythimna separata</name>
    <name type="common">Oriental armyworm</name>
    <name type="synonym">Pseudaletia separata</name>
    <dbReference type="NCBI Taxonomy" id="271217"/>
    <lineage>
        <taxon>Eukaryota</taxon>
        <taxon>Metazoa</taxon>
        <taxon>Ecdysozoa</taxon>
        <taxon>Arthropoda</taxon>
        <taxon>Hexapoda</taxon>
        <taxon>Insecta</taxon>
        <taxon>Pterygota</taxon>
        <taxon>Neoptera</taxon>
        <taxon>Endopterygota</taxon>
        <taxon>Lepidoptera</taxon>
        <taxon>Glossata</taxon>
        <taxon>Ditrysia</taxon>
        <taxon>Noctuoidea</taxon>
        <taxon>Noctuidae</taxon>
        <taxon>Noctuinae</taxon>
        <taxon>Hadenini</taxon>
        <taxon>Mythimna</taxon>
    </lineage>
</organism>
<protein>
    <submittedName>
        <fullName evidence="2">Uncharacterized protein</fullName>
    </submittedName>
</protein>
<evidence type="ECO:0000256" key="1">
    <source>
        <dbReference type="SAM" id="MobiDB-lite"/>
    </source>
</evidence>
<feature type="region of interest" description="Disordered" evidence="1">
    <location>
        <begin position="270"/>
        <end position="294"/>
    </location>
</feature>
<feature type="compositionally biased region" description="Basic and acidic residues" evidence="1">
    <location>
        <begin position="270"/>
        <end position="284"/>
    </location>
</feature>
<evidence type="ECO:0000313" key="2">
    <source>
        <dbReference type="EMBL" id="KAJ8729926.1"/>
    </source>
</evidence>
<reference evidence="2" key="1">
    <citation type="submission" date="2023-03" db="EMBL/GenBank/DDBJ databases">
        <title>Chromosome-level genomes of two armyworms, Mythimna separata and Mythimna loreyi, provide insights into the biosynthesis and reception of sex pheromones.</title>
        <authorList>
            <person name="Zhao H."/>
        </authorList>
    </citation>
    <scope>NUCLEOTIDE SEQUENCE</scope>
    <source>
        <strain evidence="2">BeijingLab</strain>
        <tissue evidence="2">Pupa</tissue>
    </source>
</reference>
<dbReference type="Proteomes" id="UP001231518">
    <property type="component" value="Chromosome 9"/>
</dbReference>
<evidence type="ECO:0000313" key="3">
    <source>
        <dbReference type="Proteomes" id="UP001231518"/>
    </source>
</evidence>